<dbReference type="SMART" id="SM00717">
    <property type="entry name" value="SANT"/>
    <property type="match status" value="2"/>
</dbReference>
<evidence type="ECO:0000256" key="1">
    <source>
        <dbReference type="ARBA" id="ARBA00004123"/>
    </source>
</evidence>
<keyword evidence="7" id="KW-0539">Nucleus</keyword>
<dbReference type="InterPro" id="IPR017930">
    <property type="entry name" value="Myb_dom"/>
</dbReference>
<dbReference type="PANTHER" id="PTHR47999">
    <property type="entry name" value="TRANSCRIPTION FACTOR MYB8-RELATED-RELATED"/>
    <property type="match status" value="1"/>
</dbReference>
<evidence type="ECO:0000256" key="6">
    <source>
        <dbReference type="ARBA" id="ARBA00023163"/>
    </source>
</evidence>
<dbReference type="GO" id="GO:0003677">
    <property type="term" value="F:DNA binding"/>
    <property type="evidence" value="ECO:0007669"/>
    <property type="project" value="UniProtKB-KW"/>
</dbReference>
<keyword evidence="2" id="KW-0677">Repeat</keyword>
<dbReference type="CDD" id="cd00167">
    <property type="entry name" value="SANT"/>
    <property type="match status" value="2"/>
</dbReference>
<keyword evidence="5" id="KW-0010">Activator</keyword>
<feature type="domain" description="Myb-like" evidence="8">
    <location>
        <begin position="68"/>
        <end position="118"/>
    </location>
</feature>
<reference evidence="10" key="1">
    <citation type="submission" date="2012-12" db="EMBL/GenBank/DDBJ databases">
        <title>Isolation and characterization of R2R3 MYB and bHLH regulators from tulip.</title>
        <authorList>
            <person name="Yuan Y."/>
            <person name="Shi Y."/>
            <person name="Tang D."/>
        </authorList>
    </citation>
    <scope>NUCLEOTIDE SEQUENCE</scope>
    <source>
        <tissue evidence="10">Petal</tissue>
    </source>
</reference>
<evidence type="ECO:0000256" key="5">
    <source>
        <dbReference type="ARBA" id="ARBA00023159"/>
    </source>
</evidence>
<keyword evidence="3" id="KW-0805">Transcription regulation</keyword>
<keyword evidence="6" id="KW-0804">Transcription</keyword>
<dbReference type="InterPro" id="IPR015495">
    <property type="entry name" value="Myb_TF_plants"/>
</dbReference>
<proteinExistence type="evidence at transcript level"/>
<evidence type="ECO:0000256" key="2">
    <source>
        <dbReference type="ARBA" id="ARBA00022737"/>
    </source>
</evidence>
<dbReference type="PANTHER" id="PTHR47999:SF24">
    <property type="entry name" value="TRANSCRIPTION FACTOR MYB90"/>
    <property type="match status" value="1"/>
</dbReference>
<comment type="subcellular location">
    <subcellularLocation>
        <location evidence="1">Nucleus</location>
    </subcellularLocation>
</comment>
<accession>A0A0C4G611</accession>
<evidence type="ECO:0000256" key="7">
    <source>
        <dbReference type="ARBA" id="ARBA00023242"/>
    </source>
</evidence>
<dbReference type="InterPro" id="IPR001005">
    <property type="entry name" value="SANT/Myb"/>
</dbReference>
<dbReference type="GO" id="GO:0005634">
    <property type="term" value="C:nucleus"/>
    <property type="evidence" value="ECO:0007669"/>
    <property type="project" value="UniProtKB-SubCell"/>
</dbReference>
<gene>
    <name evidence="10" type="primary">MYB1</name>
</gene>
<dbReference type="SUPFAM" id="SSF46689">
    <property type="entry name" value="Homeodomain-like"/>
    <property type="match status" value="1"/>
</dbReference>
<feature type="domain" description="Myb-like" evidence="8">
    <location>
        <begin position="15"/>
        <end position="67"/>
    </location>
</feature>
<dbReference type="FunFam" id="1.10.10.60:FF:000218">
    <property type="entry name" value="Myb transcription factor"/>
    <property type="match status" value="1"/>
</dbReference>
<dbReference type="Gene3D" id="1.10.10.60">
    <property type="entry name" value="Homeodomain-like"/>
    <property type="match status" value="2"/>
</dbReference>
<protein>
    <submittedName>
        <fullName evidence="10">R2R3 MYB transcription factor</fullName>
    </submittedName>
</protein>
<dbReference type="PROSITE" id="PS51294">
    <property type="entry name" value="HTH_MYB"/>
    <property type="match status" value="2"/>
</dbReference>
<dbReference type="EMBL" id="KC256781">
    <property type="protein sequence ID" value="AGL98429.1"/>
    <property type="molecule type" value="mRNA"/>
</dbReference>
<organism evidence="10">
    <name type="scientific">Tulipa fosteriana</name>
    <dbReference type="NCBI Taxonomy" id="93697"/>
    <lineage>
        <taxon>Eukaryota</taxon>
        <taxon>Viridiplantae</taxon>
        <taxon>Streptophyta</taxon>
        <taxon>Embryophyta</taxon>
        <taxon>Tracheophyta</taxon>
        <taxon>Spermatophyta</taxon>
        <taxon>Magnoliopsida</taxon>
        <taxon>Liliopsida</taxon>
        <taxon>Liliales</taxon>
        <taxon>Liliaceae</taxon>
        <taxon>Tulipa</taxon>
    </lineage>
</organism>
<dbReference type="PROSITE" id="PS50090">
    <property type="entry name" value="MYB_LIKE"/>
    <property type="match status" value="2"/>
</dbReference>
<feature type="domain" description="HTH myb-type" evidence="9">
    <location>
        <begin position="18"/>
        <end position="67"/>
    </location>
</feature>
<evidence type="ECO:0000256" key="3">
    <source>
        <dbReference type="ARBA" id="ARBA00023015"/>
    </source>
</evidence>
<keyword evidence="4" id="KW-0238">DNA-binding</keyword>
<name>A0A0C4G611_9LILI</name>
<dbReference type="InterPro" id="IPR009057">
    <property type="entry name" value="Homeodomain-like_sf"/>
</dbReference>
<dbReference type="AlphaFoldDB" id="A0A0C4G611"/>
<evidence type="ECO:0000256" key="4">
    <source>
        <dbReference type="ARBA" id="ARBA00023125"/>
    </source>
</evidence>
<sequence>MTSNPSSYRSSSSCPAAVRKGTWSREEDALLSRCIEKYGSIKWTRVPQLAGLSRCSKSCRLRWLNYLTPLIKRGSFEEDEDDLIIRLHNLLGNRWSLIAGRIPGRTASDIKNHWNSNLRKKLLKNNSEMKIEDDERVVKSIGPEPLSIPPNRNWSRVQNSKFVEGKQEGSSTAVGESNGADDQFAWLELMMREDSEPDNAKCYSLDNIVNWEGDFWTELVYNPHIICRMGL</sequence>
<evidence type="ECO:0000259" key="8">
    <source>
        <dbReference type="PROSITE" id="PS50090"/>
    </source>
</evidence>
<evidence type="ECO:0000259" key="9">
    <source>
        <dbReference type="PROSITE" id="PS51294"/>
    </source>
</evidence>
<dbReference type="Pfam" id="PF00249">
    <property type="entry name" value="Myb_DNA-binding"/>
    <property type="match status" value="2"/>
</dbReference>
<feature type="domain" description="HTH myb-type" evidence="9">
    <location>
        <begin position="68"/>
        <end position="122"/>
    </location>
</feature>
<evidence type="ECO:0000313" key="10">
    <source>
        <dbReference type="EMBL" id="AGL98429.1"/>
    </source>
</evidence>